<dbReference type="Pfam" id="PF15458">
    <property type="entry name" value="NTR2"/>
    <property type="match status" value="1"/>
</dbReference>
<dbReference type="InterPro" id="IPR028211">
    <property type="entry name" value="Ntr2"/>
</dbReference>
<dbReference type="EMBL" id="JAKJXO020000006">
    <property type="protein sequence ID" value="KAL1603957.1"/>
    <property type="molecule type" value="Genomic_DNA"/>
</dbReference>
<feature type="compositionally biased region" description="Basic residues" evidence="1">
    <location>
        <begin position="1"/>
        <end position="11"/>
    </location>
</feature>
<gene>
    <name evidence="2" type="ORF">SLS60_005549</name>
</gene>
<accession>A0ABR3RJ90</accession>
<sequence length="428" mass="47474">MKRSGSGRVARKIGTYEDSSADSANSSQNESQNQPETVVRRPTFGKSKKRSSLRVSFGPGDSDANDGDESSDAGVITPKKSNLSRIALEKSAQLRARSPLVQEASRPSTDEDRPSYSKDHLAELRNSTPSKPKDLKPSAEEEEEQRALDIASKFGSAAPISLEPETSAIPTQAEILEKKARRRRLAQEEKAYDEDEDKPWASDDDDEFRTHRNEISLRPKDKWGETRLVRDDEDIAEGFDDFVEDGKIAMGRKAEREVQRRRRAEMAELINDAEGGSGDDGSDDSEEERNAAFAAAQARSGRYGQKDLDEEDGARTPPRITPLPDLGDILSSLQSDIDAKQQRQELIRRKLEELKEDKVRVAERKDYLQQQLQETAEKFEKLRQEEGLPALPSNTGNKLIAERGLDSLGTTPLGTTPMDTGSSASDGE</sequence>
<feature type="region of interest" description="Disordered" evidence="1">
    <location>
        <begin position="383"/>
        <end position="428"/>
    </location>
</feature>
<feature type="compositionally biased region" description="Acidic residues" evidence="1">
    <location>
        <begin position="191"/>
        <end position="206"/>
    </location>
</feature>
<comment type="caution">
    <text evidence="2">The sequence shown here is derived from an EMBL/GenBank/DDBJ whole genome shotgun (WGS) entry which is preliminary data.</text>
</comment>
<dbReference type="Proteomes" id="UP001521785">
    <property type="component" value="Unassembled WGS sequence"/>
</dbReference>
<feature type="region of interest" description="Disordered" evidence="1">
    <location>
        <begin position="252"/>
        <end position="334"/>
    </location>
</feature>
<evidence type="ECO:0000313" key="3">
    <source>
        <dbReference type="Proteomes" id="UP001521785"/>
    </source>
</evidence>
<keyword evidence="3" id="KW-1185">Reference proteome</keyword>
<proteinExistence type="predicted"/>
<name>A0ABR3RJ90_9PLEO</name>
<feature type="region of interest" description="Disordered" evidence="1">
    <location>
        <begin position="180"/>
        <end position="206"/>
    </location>
</feature>
<feature type="region of interest" description="Disordered" evidence="1">
    <location>
        <begin position="1"/>
        <end position="146"/>
    </location>
</feature>
<evidence type="ECO:0000313" key="2">
    <source>
        <dbReference type="EMBL" id="KAL1603957.1"/>
    </source>
</evidence>
<protein>
    <submittedName>
        <fullName evidence="2">Uncharacterized protein</fullName>
    </submittedName>
</protein>
<feature type="compositionally biased region" description="Basic and acidic residues" evidence="1">
    <location>
        <begin position="108"/>
        <end position="123"/>
    </location>
</feature>
<organism evidence="2 3">
    <name type="scientific">Paraconiothyrium brasiliense</name>
    <dbReference type="NCBI Taxonomy" id="300254"/>
    <lineage>
        <taxon>Eukaryota</taxon>
        <taxon>Fungi</taxon>
        <taxon>Dikarya</taxon>
        <taxon>Ascomycota</taxon>
        <taxon>Pezizomycotina</taxon>
        <taxon>Dothideomycetes</taxon>
        <taxon>Pleosporomycetidae</taxon>
        <taxon>Pleosporales</taxon>
        <taxon>Massarineae</taxon>
        <taxon>Didymosphaeriaceae</taxon>
        <taxon>Paraconiothyrium</taxon>
    </lineage>
</organism>
<feature type="compositionally biased region" description="Low complexity" evidence="1">
    <location>
        <begin position="17"/>
        <end position="34"/>
    </location>
</feature>
<feature type="compositionally biased region" description="Polar residues" evidence="1">
    <location>
        <begin position="408"/>
        <end position="428"/>
    </location>
</feature>
<reference evidence="2 3" key="1">
    <citation type="submission" date="2024-02" db="EMBL/GenBank/DDBJ databases">
        <title>De novo assembly and annotation of 12 fungi associated with fruit tree decline syndrome in Ontario, Canada.</title>
        <authorList>
            <person name="Sulman M."/>
            <person name="Ellouze W."/>
            <person name="Ilyukhin E."/>
        </authorList>
    </citation>
    <scope>NUCLEOTIDE SEQUENCE [LARGE SCALE GENOMIC DNA]</scope>
    <source>
        <strain evidence="2 3">M42-189</strain>
    </source>
</reference>
<evidence type="ECO:0000256" key="1">
    <source>
        <dbReference type="SAM" id="MobiDB-lite"/>
    </source>
</evidence>